<reference evidence="2" key="1">
    <citation type="journal article" date="2019" name="Int. J. Syst. Evol. Microbiol.">
        <title>The Global Catalogue of Microorganisms (GCM) 10K type strain sequencing project: providing services to taxonomists for standard genome sequencing and annotation.</title>
        <authorList>
            <consortium name="The Broad Institute Genomics Platform"/>
            <consortium name="The Broad Institute Genome Sequencing Center for Infectious Disease"/>
            <person name="Wu L."/>
            <person name="Ma J."/>
        </authorList>
    </citation>
    <scope>NUCLEOTIDE SEQUENCE [LARGE SCALE GENOMIC DNA]</scope>
    <source>
        <strain evidence="2">NBRC 112299</strain>
    </source>
</reference>
<evidence type="ECO:0000313" key="1">
    <source>
        <dbReference type="EMBL" id="GMA37225.1"/>
    </source>
</evidence>
<evidence type="ECO:0000313" key="2">
    <source>
        <dbReference type="Proteomes" id="UP001157125"/>
    </source>
</evidence>
<dbReference type="EMBL" id="BSUN01000001">
    <property type="protein sequence ID" value="GMA37225.1"/>
    <property type="molecule type" value="Genomic_DNA"/>
</dbReference>
<accession>A0ABQ6IH52</accession>
<keyword evidence="2" id="KW-1185">Reference proteome</keyword>
<organism evidence="1 2">
    <name type="scientific">Demequina litorisediminis</name>
    <dbReference type="NCBI Taxonomy" id="1849022"/>
    <lineage>
        <taxon>Bacteria</taxon>
        <taxon>Bacillati</taxon>
        <taxon>Actinomycetota</taxon>
        <taxon>Actinomycetes</taxon>
        <taxon>Micrococcales</taxon>
        <taxon>Demequinaceae</taxon>
        <taxon>Demequina</taxon>
    </lineage>
</organism>
<sequence length="65" mass="6411">MRRLAGALVMSAIAERGARSASADVAGLIADSAATQASSVTDLAEQTVLALSRLAAQGPQAGCVL</sequence>
<comment type="caution">
    <text evidence="1">The sequence shown here is derived from an EMBL/GenBank/DDBJ whole genome shotgun (WGS) entry which is preliminary data.</text>
</comment>
<proteinExistence type="predicted"/>
<protein>
    <submittedName>
        <fullName evidence="1">Uncharacterized protein</fullName>
    </submittedName>
</protein>
<gene>
    <name evidence="1" type="ORF">GCM10025876_34290</name>
</gene>
<name>A0ABQ6IH52_9MICO</name>
<dbReference type="Proteomes" id="UP001157125">
    <property type="component" value="Unassembled WGS sequence"/>
</dbReference>